<feature type="compositionally biased region" description="Polar residues" evidence="1">
    <location>
        <begin position="227"/>
        <end position="242"/>
    </location>
</feature>
<dbReference type="AlphaFoldDB" id="A0A1B7NZZ2"/>
<feature type="region of interest" description="Disordered" evidence="1">
    <location>
        <begin position="222"/>
        <end position="259"/>
    </location>
</feature>
<dbReference type="Proteomes" id="UP000091918">
    <property type="component" value="Unassembled WGS sequence"/>
</dbReference>
<reference evidence="2 3" key="1">
    <citation type="submission" date="2015-07" db="EMBL/GenBank/DDBJ databases">
        <title>Emmonsia species relationships and genome sequence.</title>
        <authorList>
            <person name="Cuomo C.A."/>
            <person name="Schwartz I.S."/>
            <person name="Kenyon C."/>
            <person name="de Hoog G.S."/>
            <person name="Govender N.P."/>
            <person name="Botha A."/>
            <person name="Moreno L."/>
            <person name="de Vries M."/>
            <person name="Munoz J.F."/>
            <person name="Stielow J.B."/>
        </authorList>
    </citation>
    <scope>NUCLEOTIDE SEQUENCE [LARGE SCALE GENOMIC DNA]</scope>
    <source>
        <strain evidence="2 3">CBS 136260</strain>
    </source>
</reference>
<dbReference type="STRING" id="1658172.A0A1B7NZZ2"/>
<accession>A0A1B7NZZ2</accession>
<comment type="caution">
    <text evidence="2">The sequence shown here is derived from an EMBL/GenBank/DDBJ whole genome shotgun (WGS) entry which is preliminary data.</text>
</comment>
<dbReference type="OrthoDB" id="4178556at2759"/>
<evidence type="ECO:0000313" key="3">
    <source>
        <dbReference type="Proteomes" id="UP000091918"/>
    </source>
</evidence>
<protein>
    <submittedName>
        <fullName evidence="2">Uncharacterized protein</fullName>
    </submittedName>
</protein>
<feature type="compositionally biased region" description="Basic residues" evidence="1">
    <location>
        <begin position="243"/>
        <end position="259"/>
    </location>
</feature>
<dbReference type="EMBL" id="LGUA01000317">
    <property type="protein sequence ID" value="OAX82352.1"/>
    <property type="molecule type" value="Genomic_DNA"/>
</dbReference>
<gene>
    <name evidence="2" type="ORF">ACJ72_03300</name>
</gene>
<evidence type="ECO:0000256" key="1">
    <source>
        <dbReference type="SAM" id="MobiDB-lite"/>
    </source>
</evidence>
<organism evidence="2 3">
    <name type="scientific">Emergomyces africanus</name>
    <dbReference type="NCBI Taxonomy" id="1955775"/>
    <lineage>
        <taxon>Eukaryota</taxon>
        <taxon>Fungi</taxon>
        <taxon>Dikarya</taxon>
        <taxon>Ascomycota</taxon>
        <taxon>Pezizomycotina</taxon>
        <taxon>Eurotiomycetes</taxon>
        <taxon>Eurotiomycetidae</taxon>
        <taxon>Onygenales</taxon>
        <taxon>Ajellomycetaceae</taxon>
        <taxon>Emergomyces</taxon>
    </lineage>
</organism>
<evidence type="ECO:0000313" key="2">
    <source>
        <dbReference type="EMBL" id="OAX82352.1"/>
    </source>
</evidence>
<name>A0A1B7NZZ2_9EURO</name>
<keyword evidence="3" id="KW-1185">Reference proteome</keyword>
<sequence>MSSPSTGPINKNNIHGNLVGYPLFLVNEQLMNNSSPRDFTSIAPIFRQPTPPIPQTPPFPHPLRPLEYWQTFAKLKRNSYIEMISLKAGISKNDDRVSSIDDRRTSIDDAHYWRCEAGFWLSKSQHEENKRREISIANYWKWEAEFWRSTLPEGCDASRDEIDNPEYWMRENMHYNELLERVFSDTGHNDPVPAAPPSTTLQVNQVTKPPLRRSARLMNLQRKSAAKGSTHQSVLLNPANVQRTKKRKKTKSAHRRAPT</sequence>
<proteinExistence type="predicted"/>